<accession>A0A917EBA7</accession>
<organism evidence="1 2">
    <name type="scientific">Sandarakinorhabdus glacialis</name>
    <dbReference type="NCBI Taxonomy" id="1614636"/>
    <lineage>
        <taxon>Bacteria</taxon>
        <taxon>Pseudomonadati</taxon>
        <taxon>Pseudomonadota</taxon>
        <taxon>Alphaproteobacteria</taxon>
        <taxon>Sphingomonadales</taxon>
        <taxon>Sphingosinicellaceae</taxon>
        <taxon>Sandarakinorhabdus</taxon>
    </lineage>
</organism>
<evidence type="ECO:0000313" key="2">
    <source>
        <dbReference type="Proteomes" id="UP000635071"/>
    </source>
</evidence>
<name>A0A917EBA7_9SPHN</name>
<comment type="caution">
    <text evidence="1">The sequence shown here is derived from an EMBL/GenBank/DDBJ whole genome shotgun (WGS) entry which is preliminary data.</text>
</comment>
<dbReference type="AntiFam" id="ANF00077">
    <property type="entry name" value="Shadow ORF (opposite AtoC)"/>
</dbReference>
<sequence>MCCFETAGAGADGTGKGAGFVAEHLAFEKVGGYCGAIQGDKGLGSAAAALMQQLCDYILARARWTSDQHRRVCIGDLFDFRSDGCHNGSIANEMRECGTIKVAD</sequence>
<evidence type="ECO:0000313" key="1">
    <source>
        <dbReference type="EMBL" id="GGE20864.1"/>
    </source>
</evidence>
<keyword evidence="2" id="KW-1185">Reference proteome</keyword>
<reference evidence="1" key="1">
    <citation type="journal article" date="2014" name="Int. J. Syst. Evol. Microbiol.">
        <title>Complete genome sequence of Corynebacterium casei LMG S-19264T (=DSM 44701T), isolated from a smear-ripened cheese.</title>
        <authorList>
            <consortium name="US DOE Joint Genome Institute (JGI-PGF)"/>
            <person name="Walter F."/>
            <person name="Albersmeier A."/>
            <person name="Kalinowski J."/>
            <person name="Ruckert C."/>
        </authorList>
    </citation>
    <scope>NUCLEOTIDE SEQUENCE</scope>
    <source>
        <strain evidence="1">CGMCC 1.15519</strain>
    </source>
</reference>
<proteinExistence type="predicted"/>
<dbReference type="AlphaFoldDB" id="A0A917EBA7"/>
<dbReference type="EMBL" id="BMJM01000014">
    <property type="protein sequence ID" value="GGE20864.1"/>
    <property type="molecule type" value="Genomic_DNA"/>
</dbReference>
<dbReference type="Proteomes" id="UP000635071">
    <property type="component" value="Unassembled WGS sequence"/>
</dbReference>
<reference evidence="1" key="2">
    <citation type="submission" date="2020-09" db="EMBL/GenBank/DDBJ databases">
        <authorList>
            <person name="Sun Q."/>
            <person name="Zhou Y."/>
        </authorList>
    </citation>
    <scope>NUCLEOTIDE SEQUENCE</scope>
    <source>
        <strain evidence="1">CGMCC 1.15519</strain>
    </source>
</reference>
<gene>
    <name evidence="1" type="ORF">GCM10011529_29360</name>
</gene>
<protein>
    <submittedName>
        <fullName evidence="1">Uncharacterized protein</fullName>
    </submittedName>
</protein>